<dbReference type="Pfam" id="PF13302">
    <property type="entry name" value="Acetyltransf_3"/>
    <property type="match status" value="1"/>
</dbReference>
<evidence type="ECO:0000259" key="4">
    <source>
        <dbReference type="PROSITE" id="PS51186"/>
    </source>
</evidence>
<keyword evidence="5" id="KW-0689">Ribosomal protein</keyword>
<dbReference type="GO" id="GO:0005737">
    <property type="term" value="C:cytoplasm"/>
    <property type="evidence" value="ECO:0007669"/>
    <property type="project" value="TreeGrafter"/>
</dbReference>
<dbReference type="AlphaFoldDB" id="A0A7X4RV30"/>
<dbReference type="EMBL" id="WEKT01000019">
    <property type="protein sequence ID" value="MZI93880.1"/>
    <property type="molecule type" value="Genomic_DNA"/>
</dbReference>
<accession>A0A7X4RV30</accession>
<comment type="caution">
    <text evidence="5">The sequence shown here is derived from an EMBL/GenBank/DDBJ whole genome shotgun (WGS) entry which is preliminary data.</text>
</comment>
<evidence type="ECO:0000256" key="1">
    <source>
        <dbReference type="ARBA" id="ARBA00022679"/>
    </source>
</evidence>
<dbReference type="Proteomes" id="UP000462621">
    <property type="component" value="Unassembled WGS sequence"/>
</dbReference>
<dbReference type="GO" id="GO:0008999">
    <property type="term" value="F:protein-N-terminal-alanine acetyltransferase activity"/>
    <property type="evidence" value="ECO:0007669"/>
    <property type="project" value="TreeGrafter"/>
</dbReference>
<protein>
    <submittedName>
        <fullName evidence="5">30S ribosomal protein S5 alanine N-acetyltransferase</fullName>
    </submittedName>
</protein>
<dbReference type="PROSITE" id="PS51186">
    <property type="entry name" value="GNAT"/>
    <property type="match status" value="1"/>
</dbReference>
<keyword evidence="6" id="KW-1185">Reference proteome</keyword>
<dbReference type="PANTHER" id="PTHR43792">
    <property type="entry name" value="GNAT FAMILY, PUTATIVE (AFU_ORTHOLOGUE AFUA_3G00765)-RELATED-RELATED"/>
    <property type="match status" value="1"/>
</dbReference>
<evidence type="ECO:0000256" key="2">
    <source>
        <dbReference type="ARBA" id="ARBA00023315"/>
    </source>
</evidence>
<keyword evidence="2" id="KW-0012">Acyltransferase</keyword>
<dbReference type="InterPro" id="IPR000182">
    <property type="entry name" value="GNAT_dom"/>
</dbReference>
<dbReference type="SUPFAM" id="SSF55729">
    <property type="entry name" value="Acyl-CoA N-acyltransferases (Nat)"/>
    <property type="match status" value="1"/>
</dbReference>
<proteinExistence type="inferred from homology"/>
<dbReference type="GO" id="GO:0005840">
    <property type="term" value="C:ribosome"/>
    <property type="evidence" value="ECO:0007669"/>
    <property type="project" value="UniProtKB-KW"/>
</dbReference>
<dbReference type="PANTHER" id="PTHR43792:SF8">
    <property type="entry name" value="[RIBOSOMAL PROTEIN US5]-ALANINE N-ACETYLTRANSFERASE"/>
    <property type="match status" value="1"/>
</dbReference>
<keyword evidence="5" id="KW-0687">Ribonucleoprotein</keyword>
<dbReference type="NCBIfam" id="NF008072">
    <property type="entry name" value="PRK10809.1"/>
    <property type="match status" value="1"/>
</dbReference>
<name>A0A7X4RV30_9VIBR</name>
<evidence type="ECO:0000313" key="5">
    <source>
        <dbReference type="EMBL" id="MZI93880.1"/>
    </source>
</evidence>
<feature type="domain" description="N-acetyltransferase" evidence="4">
    <location>
        <begin position="17"/>
        <end position="187"/>
    </location>
</feature>
<gene>
    <name evidence="5" type="primary">rimJ</name>
    <name evidence="5" type="ORF">F9817_11820</name>
</gene>
<keyword evidence="1 5" id="KW-0808">Transferase</keyword>
<reference evidence="5 6" key="1">
    <citation type="submission" date="2019-10" db="EMBL/GenBank/DDBJ databases">
        <title>Vibrio sp. nov. isolated from a shrimp pond.</title>
        <authorList>
            <person name="Gomez-Gil B."/>
            <person name="Enciso-Ibarra J."/>
            <person name="Enciso-Ibarra K."/>
            <person name="Bolan-Mejia C."/>
        </authorList>
    </citation>
    <scope>NUCLEOTIDE SEQUENCE [LARGE SCALE GENOMIC DNA]</scope>
    <source>
        <strain evidence="5 6">CAIM 722</strain>
    </source>
</reference>
<dbReference type="Gene3D" id="3.40.630.30">
    <property type="match status" value="1"/>
</dbReference>
<evidence type="ECO:0000256" key="3">
    <source>
        <dbReference type="ARBA" id="ARBA00038502"/>
    </source>
</evidence>
<dbReference type="InterPro" id="IPR016181">
    <property type="entry name" value="Acyl_CoA_acyltransferase"/>
</dbReference>
<sequence length="191" mass="22055">MSKHSTPSQVYEVDDNIVLRTAEVGDAQLISQYFTVNRDFLKPWEPERDEAFYSYVGWHQRLVKLNELHRLGIGFYLLITDKNTQAMYGTISFSNLVRFPMHSCTVGYSLAESAQGKGIMSRALKMACHYMFDMQNMHRISACYMPHNQRSAAVLNKAGFVEEGFAKDYLLINGQWQDHKMMSLTNLHWQG</sequence>
<evidence type="ECO:0000313" key="6">
    <source>
        <dbReference type="Proteomes" id="UP000462621"/>
    </source>
</evidence>
<comment type="similarity">
    <text evidence="3">Belongs to the acetyltransferase family. RimJ subfamily.</text>
</comment>
<dbReference type="RefSeq" id="WP_161155772.1">
    <property type="nucleotide sequence ID" value="NZ_WEKT01000019.1"/>
</dbReference>
<dbReference type="InterPro" id="IPR051531">
    <property type="entry name" value="N-acetyltransferase"/>
</dbReference>
<organism evidence="5 6">
    <name type="scientific">Vibrio eleionomae</name>
    <dbReference type="NCBI Taxonomy" id="2653505"/>
    <lineage>
        <taxon>Bacteria</taxon>
        <taxon>Pseudomonadati</taxon>
        <taxon>Pseudomonadota</taxon>
        <taxon>Gammaproteobacteria</taxon>
        <taxon>Vibrionales</taxon>
        <taxon>Vibrionaceae</taxon>
        <taxon>Vibrio</taxon>
    </lineage>
</organism>